<keyword evidence="4" id="KW-0732">Signal</keyword>
<feature type="domain" description="SEA" evidence="17">
    <location>
        <begin position="81"/>
        <end position="199"/>
    </location>
</feature>
<dbReference type="FunFam" id="4.10.400.10:FF:000034">
    <property type="entry name" value="Low-density lipoprotein receptor-related protein 2"/>
    <property type="match status" value="1"/>
</dbReference>
<keyword evidence="3 15" id="KW-0812">Transmembrane</keyword>
<dbReference type="PROSITE" id="PS01180">
    <property type="entry name" value="CUB"/>
    <property type="match status" value="2"/>
</dbReference>
<dbReference type="CDD" id="cd00190">
    <property type="entry name" value="Tryp_SPc"/>
    <property type="match status" value="1"/>
</dbReference>
<dbReference type="FunFam" id="2.40.10.10:FF:000003">
    <property type="entry name" value="Transmembrane serine protease 3"/>
    <property type="match status" value="1"/>
</dbReference>
<protein>
    <recommendedName>
        <fullName evidence="21">Suppressor of tumorigenicity 14 protein homolog</fullName>
    </recommendedName>
</protein>
<feature type="disulfide bond" evidence="13">
    <location>
        <begin position="457"/>
        <end position="475"/>
    </location>
</feature>
<reference evidence="19" key="1">
    <citation type="journal article" date="2022" name="bioRxiv">
        <title>Sequencing and chromosome-scale assembly of the giantPleurodeles waltlgenome.</title>
        <authorList>
            <person name="Brown T."/>
            <person name="Elewa A."/>
            <person name="Iarovenko S."/>
            <person name="Subramanian E."/>
            <person name="Araus A.J."/>
            <person name="Petzold A."/>
            <person name="Susuki M."/>
            <person name="Suzuki K.-i.T."/>
            <person name="Hayashi T."/>
            <person name="Toyoda A."/>
            <person name="Oliveira C."/>
            <person name="Osipova E."/>
            <person name="Leigh N.D."/>
            <person name="Simon A."/>
            <person name="Yun M.H."/>
        </authorList>
    </citation>
    <scope>NUCLEOTIDE SEQUENCE</scope>
    <source>
        <strain evidence="19">20211129_DDA</strain>
        <tissue evidence="19">Liver</tissue>
    </source>
</reference>
<evidence type="ECO:0000256" key="1">
    <source>
        <dbReference type="ARBA" id="ARBA00004606"/>
    </source>
</evidence>
<evidence type="ECO:0000256" key="8">
    <source>
        <dbReference type="ARBA" id="ARBA00022968"/>
    </source>
</evidence>
<comment type="caution">
    <text evidence="19">The sequence shown here is derived from an EMBL/GenBank/DDBJ whole genome shotgun (WGS) entry which is preliminary data.</text>
</comment>
<dbReference type="InterPro" id="IPR018114">
    <property type="entry name" value="TRYPSIN_HIS"/>
</dbReference>
<evidence type="ECO:0000256" key="15">
    <source>
        <dbReference type="SAM" id="Phobius"/>
    </source>
</evidence>
<evidence type="ECO:0000256" key="2">
    <source>
        <dbReference type="ARBA" id="ARBA00022670"/>
    </source>
</evidence>
<evidence type="ECO:0000256" key="5">
    <source>
        <dbReference type="ARBA" id="ARBA00022737"/>
    </source>
</evidence>
<evidence type="ECO:0000256" key="6">
    <source>
        <dbReference type="ARBA" id="ARBA00022801"/>
    </source>
</evidence>
<dbReference type="InterPro" id="IPR000082">
    <property type="entry name" value="SEA_dom"/>
</dbReference>
<feature type="domain" description="CUB" evidence="16">
    <location>
        <begin position="338"/>
        <end position="445"/>
    </location>
</feature>
<evidence type="ECO:0000259" key="18">
    <source>
        <dbReference type="PROSITE" id="PS50240"/>
    </source>
</evidence>
<dbReference type="InterPro" id="IPR043504">
    <property type="entry name" value="Peptidase_S1_PA_chymotrypsin"/>
</dbReference>
<keyword evidence="5" id="KW-0677">Repeat</keyword>
<dbReference type="PANTHER" id="PTHR24252">
    <property type="entry name" value="ACROSIN-RELATED"/>
    <property type="match status" value="1"/>
</dbReference>
<evidence type="ECO:0000256" key="9">
    <source>
        <dbReference type="ARBA" id="ARBA00022989"/>
    </source>
</evidence>
<feature type="disulfide bond" evidence="13">
    <location>
        <begin position="469"/>
        <end position="484"/>
    </location>
</feature>
<dbReference type="SUPFAM" id="SSF50494">
    <property type="entry name" value="Trypsin-like serine proteases"/>
    <property type="match status" value="1"/>
</dbReference>
<dbReference type="Pfam" id="PF00089">
    <property type="entry name" value="Trypsin"/>
    <property type="match status" value="1"/>
</dbReference>
<dbReference type="GO" id="GO:0004252">
    <property type="term" value="F:serine-type endopeptidase activity"/>
    <property type="evidence" value="ECO:0007669"/>
    <property type="project" value="InterPro"/>
</dbReference>
<keyword evidence="20" id="KW-1185">Reference proteome</keyword>
<evidence type="ECO:0000256" key="12">
    <source>
        <dbReference type="ARBA" id="ARBA00023180"/>
    </source>
</evidence>
<evidence type="ECO:0000256" key="13">
    <source>
        <dbReference type="PROSITE-ProRule" id="PRU00124"/>
    </source>
</evidence>
<evidence type="ECO:0000256" key="4">
    <source>
        <dbReference type="ARBA" id="ARBA00022729"/>
    </source>
</evidence>
<feature type="disulfide bond" evidence="13">
    <location>
        <begin position="522"/>
        <end position="534"/>
    </location>
</feature>
<dbReference type="InterPro" id="IPR000859">
    <property type="entry name" value="CUB_dom"/>
</dbReference>
<keyword evidence="10 15" id="KW-0472">Membrane</keyword>
<dbReference type="PRINTS" id="PR00261">
    <property type="entry name" value="LDLRECEPTOR"/>
</dbReference>
<dbReference type="Gene3D" id="2.60.120.290">
    <property type="entry name" value="Spermadhesin, CUB domain"/>
    <property type="match status" value="2"/>
</dbReference>
<dbReference type="InterPro" id="IPR036055">
    <property type="entry name" value="LDL_receptor-like_sf"/>
</dbReference>
<keyword evidence="8" id="KW-0735">Signal-anchor</keyword>
<dbReference type="PROSITE" id="PS00134">
    <property type="entry name" value="TRYPSIN_HIS"/>
    <property type="match status" value="1"/>
</dbReference>
<keyword evidence="2 14" id="KW-0645">Protease</keyword>
<evidence type="ECO:0000256" key="10">
    <source>
        <dbReference type="ARBA" id="ARBA00023136"/>
    </source>
</evidence>
<keyword evidence="6 14" id="KW-0378">Hydrolase</keyword>
<dbReference type="EMBL" id="JANPWB010000011">
    <property type="protein sequence ID" value="KAJ1132369.1"/>
    <property type="molecule type" value="Genomic_DNA"/>
</dbReference>
<dbReference type="InterPro" id="IPR036364">
    <property type="entry name" value="SEA_dom_sf"/>
</dbReference>
<dbReference type="InterPro" id="IPR002172">
    <property type="entry name" value="LDrepeatLR_classA_rpt"/>
</dbReference>
<evidence type="ECO:0008006" key="21">
    <source>
        <dbReference type="Google" id="ProtNLM"/>
    </source>
</evidence>
<dbReference type="FunFam" id="2.60.120.290:FF:000003">
    <property type="entry name" value="Neuropilin"/>
    <property type="match status" value="1"/>
</dbReference>
<dbReference type="FunFam" id="4.10.400.10:FF:000065">
    <property type="entry name" value="Transmembrane protease serine 7"/>
    <property type="match status" value="1"/>
</dbReference>
<dbReference type="PANTHER" id="PTHR24252:SF17">
    <property type="entry name" value="SUPPRESSOR OF TUMORIGENICITY 14 PROTEIN HOMOLOG-RELATED"/>
    <property type="match status" value="1"/>
</dbReference>
<comment type="caution">
    <text evidence="13">Lacks conserved residue(s) required for the propagation of feature annotation.</text>
</comment>
<keyword evidence="9 15" id="KW-1133">Transmembrane helix</keyword>
<feature type="disulfide bond" evidence="13">
    <location>
        <begin position="529"/>
        <end position="547"/>
    </location>
</feature>
<organism evidence="19 20">
    <name type="scientific">Pleurodeles waltl</name>
    <name type="common">Iberian ribbed newt</name>
    <dbReference type="NCBI Taxonomy" id="8319"/>
    <lineage>
        <taxon>Eukaryota</taxon>
        <taxon>Metazoa</taxon>
        <taxon>Chordata</taxon>
        <taxon>Craniata</taxon>
        <taxon>Vertebrata</taxon>
        <taxon>Euteleostomi</taxon>
        <taxon>Amphibia</taxon>
        <taxon>Batrachia</taxon>
        <taxon>Caudata</taxon>
        <taxon>Salamandroidea</taxon>
        <taxon>Salamandridae</taxon>
        <taxon>Pleurodelinae</taxon>
        <taxon>Pleurodeles</taxon>
    </lineage>
</organism>
<dbReference type="Pfam" id="PF01390">
    <property type="entry name" value="SEA"/>
    <property type="match status" value="1"/>
</dbReference>
<dbReference type="CDD" id="cd00041">
    <property type="entry name" value="CUB"/>
    <property type="match status" value="2"/>
</dbReference>
<dbReference type="CDD" id="cd00112">
    <property type="entry name" value="LDLa"/>
    <property type="match status" value="4"/>
</dbReference>
<dbReference type="Gene3D" id="3.30.70.960">
    <property type="entry name" value="SEA domain"/>
    <property type="match status" value="1"/>
</dbReference>
<feature type="transmembrane region" description="Helical" evidence="15">
    <location>
        <begin position="36"/>
        <end position="62"/>
    </location>
</feature>
<dbReference type="Proteomes" id="UP001066276">
    <property type="component" value="Chromosome 7"/>
</dbReference>
<keyword evidence="12" id="KW-0325">Glycoprotein</keyword>
<feature type="disulfide bond" evidence="13">
    <location>
        <begin position="564"/>
        <end position="576"/>
    </location>
</feature>
<evidence type="ECO:0000256" key="11">
    <source>
        <dbReference type="ARBA" id="ARBA00023157"/>
    </source>
</evidence>
<dbReference type="InterPro" id="IPR009003">
    <property type="entry name" value="Peptidase_S1_PA"/>
</dbReference>
<feature type="disulfide bond" evidence="13">
    <location>
        <begin position="584"/>
        <end position="599"/>
    </location>
</feature>
<proteinExistence type="predicted"/>
<dbReference type="PROSITE" id="PS50240">
    <property type="entry name" value="TRYPSIN_DOM"/>
    <property type="match status" value="1"/>
</dbReference>
<dbReference type="AlphaFoldDB" id="A0AAV7PYS5"/>
<accession>A0AAV7PYS5</accession>
<feature type="disulfide bond" evidence="13">
    <location>
        <begin position="541"/>
        <end position="556"/>
    </location>
</feature>
<dbReference type="GO" id="GO:0006508">
    <property type="term" value="P:proteolysis"/>
    <property type="evidence" value="ECO:0007669"/>
    <property type="project" value="UniProtKB-KW"/>
</dbReference>
<dbReference type="PROSITE" id="PS00135">
    <property type="entry name" value="TRYPSIN_SER"/>
    <property type="match status" value="1"/>
</dbReference>
<gene>
    <name evidence="19" type="ORF">NDU88_010683</name>
</gene>
<feature type="disulfide bond" evidence="13">
    <location>
        <begin position="486"/>
        <end position="498"/>
    </location>
</feature>
<dbReference type="InterPro" id="IPR023415">
    <property type="entry name" value="LDLR_class-A_CS"/>
</dbReference>
<evidence type="ECO:0000313" key="19">
    <source>
        <dbReference type="EMBL" id="KAJ1132369.1"/>
    </source>
</evidence>
<sequence>MEGTVKFKSEAGNGRQESVAFLDPGKNSGGRSRSKILFRTFIVVLLLLILAGVIGFLVWYFAIKRPGSVKTESSVAPPDRTTLVYSGRLTLANLDYSTDLEDPTSTRFKELADALQQVLNSTYLAAPDLKGYFDHSAVTAFSEGSTIAYCWIRFVVPNANSSALPLFTEAAINGNLRRSTRTPTRTVSQETLRVSDLVLSAADPRTVKEPGDGSCIFSYRAGPVGETTIFSSPGFPSGYPPNARCQYVLRADRGNVIRLAFPTFNVEDSCLDVFVDIFDSLAPERKRIITEKCGNRPPSNPLAVLSSGSVALMTLVTHSSGSAPGFQVQFSQVPKISCGQTLISQTGNFTSPHYPDFYPPNIDCSWIIQVPSNLHVRVQFKMFRLKEPDVIDPVCSKDFVEVNNVRYCGERTFLALTSSSSSIEVKFHSDESFTDKGFMAEYSAYDPGNPCPNKFSCSNGLCISDSLKCDGWNDCGDLSDEKNCVCDAAQFRCDNGLCKTKMWVCDHVNDCGDNSDERNCMCDSDQWKCASGSCVASVKRCDGIVDCEDKSDEDLCKNTTETACADFTYKCKSDICIGVVNPECDAKEDCLDGSDEVNCNCGVRPYKHNRIVGGTDADVGEWPWQVSLHFGSQGHTCGASIISERWLVSAAHCFQTSGRIDYASAASWMVYCGLRTQGNLKDVQVRGVKTIITNNQFNDNTFDYDIAVLELKEPLVFTDTIAPICLPAPTHVFPTGMSCYVTGWGLLSERGQLAVVLQKAKVKVINDTVCNVVTEGQISPRMVCSGYLTGGIDACQGDSGGPLSCQEDSGTWFLAGIVSWGEGCARKNNPGVYSRVTTLRSWVKAKTGI</sequence>
<dbReference type="InterPro" id="IPR001254">
    <property type="entry name" value="Trypsin_dom"/>
</dbReference>
<dbReference type="GO" id="GO:0016020">
    <property type="term" value="C:membrane"/>
    <property type="evidence" value="ECO:0007669"/>
    <property type="project" value="UniProtKB-SubCell"/>
</dbReference>
<name>A0AAV7PYS5_PLEWA</name>
<dbReference type="SUPFAM" id="SSF82671">
    <property type="entry name" value="SEA domain"/>
    <property type="match status" value="1"/>
</dbReference>
<evidence type="ECO:0000259" key="17">
    <source>
        <dbReference type="PROSITE" id="PS50024"/>
    </source>
</evidence>
<dbReference type="SMART" id="SM00042">
    <property type="entry name" value="CUB"/>
    <property type="match status" value="2"/>
</dbReference>
<dbReference type="PROSITE" id="PS01209">
    <property type="entry name" value="LDLRA_1"/>
    <property type="match status" value="1"/>
</dbReference>
<dbReference type="SUPFAM" id="SSF57424">
    <property type="entry name" value="LDL receptor-like module"/>
    <property type="match status" value="3"/>
</dbReference>
<dbReference type="InterPro" id="IPR035914">
    <property type="entry name" value="Sperma_CUB_dom_sf"/>
</dbReference>
<feature type="disulfide bond" evidence="13">
    <location>
        <begin position="505"/>
        <end position="520"/>
    </location>
</feature>
<dbReference type="Gene3D" id="4.10.400.10">
    <property type="entry name" value="Low-density Lipoprotein Receptor"/>
    <property type="match status" value="3"/>
</dbReference>
<keyword evidence="7 14" id="KW-0720">Serine protease</keyword>
<dbReference type="Pfam" id="PF00431">
    <property type="entry name" value="CUB"/>
    <property type="match status" value="2"/>
</dbReference>
<feature type="domain" description="Peptidase S1" evidence="18">
    <location>
        <begin position="611"/>
        <end position="848"/>
    </location>
</feature>
<evidence type="ECO:0000256" key="3">
    <source>
        <dbReference type="ARBA" id="ARBA00022692"/>
    </source>
</evidence>
<evidence type="ECO:0000313" key="20">
    <source>
        <dbReference type="Proteomes" id="UP001066276"/>
    </source>
</evidence>
<evidence type="ECO:0000256" key="14">
    <source>
        <dbReference type="RuleBase" id="RU363034"/>
    </source>
</evidence>
<dbReference type="Gene3D" id="2.40.10.10">
    <property type="entry name" value="Trypsin-like serine proteases"/>
    <property type="match status" value="2"/>
</dbReference>
<evidence type="ECO:0000259" key="16">
    <source>
        <dbReference type="PROSITE" id="PS01180"/>
    </source>
</evidence>
<dbReference type="Pfam" id="PF00057">
    <property type="entry name" value="Ldl_recept_a"/>
    <property type="match status" value="3"/>
</dbReference>
<dbReference type="SUPFAM" id="SSF49854">
    <property type="entry name" value="Spermadhesin, CUB domain"/>
    <property type="match status" value="2"/>
</dbReference>
<dbReference type="PROSITE" id="PS50024">
    <property type="entry name" value="SEA"/>
    <property type="match status" value="1"/>
</dbReference>
<keyword evidence="11 13" id="KW-1015">Disulfide bond</keyword>
<comment type="subcellular location">
    <subcellularLocation>
        <location evidence="1">Membrane</location>
        <topology evidence="1">Single-pass type II membrane protein</topology>
    </subcellularLocation>
</comment>
<dbReference type="InterPro" id="IPR033116">
    <property type="entry name" value="TRYPSIN_SER"/>
</dbReference>
<dbReference type="SMART" id="SM00020">
    <property type="entry name" value="Tryp_SPc"/>
    <property type="match status" value="1"/>
</dbReference>
<feature type="disulfide bond" evidence="13">
    <location>
        <begin position="493"/>
        <end position="511"/>
    </location>
</feature>
<feature type="domain" description="CUB" evidence="16">
    <location>
        <begin position="215"/>
        <end position="333"/>
    </location>
</feature>
<dbReference type="PROSITE" id="PS50068">
    <property type="entry name" value="LDLRA_2"/>
    <property type="match status" value="4"/>
</dbReference>
<dbReference type="SMART" id="SM00192">
    <property type="entry name" value="LDLa"/>
    <property type="match status" value="4"/>
</dbReference>
<evidence type="ECO:0000256" key="7">
    <source>
        <dbReference type="ARBA" id="ARBA00022825"/>
    </source>
</evidence>